<dbReference type="Proteomes" id="UP000026960">
    <property type="component" value="Chromosome 6"/>
</dbReference>
<dbReference type="Gramene" id="OBART06G27110.1">
    <property type="protein sequence ID" value="OBART06G27110.1"/>
    <property type="gene ID" value="OBART06G27110"/>
</dbReference>
<reference evidence="2" key="1">
    <citation type="journal article" date="2009" name="Rice">
        <title>De Novo Next Generation Sequencing of Plant Genomes.</title>
        <authorList>
            <person name="Rounsley S."/>
            <person name="Marri P.R."/>
            <person name="Yu Y."/>
            <person name="He R."/>
            <person name="Sisneros N."/>
            <person name="Goicoechea J.L."/>
            <person name="Lee S.J."/>
            <person name="Angelova A."/>
            <person name="Kudrna D."/>
            <person name="Luo M."/>
            <person name="Affourtit J."/>
            <person name="Desany B."/>
            <person name="Knight J."/>
            <person name="Niazi F."/>
            <person name="Egholm M."/>
            <person name="Wing R.A."/>
        </authorList>
    </citation>
    <scope>NUCLEOTIDE SEQUENCE [LARGE SCALE GENOMIC DNA]</scope>
    <source>
        <strain evidence="2">cv. IRGC 105608</strain>
    </source>
</reference>
<feature type="compositionally biased region" description="Basic and acidic residues" evidence="1">
    <location>
        <begin position="23"/>
        <end position="34"/>
    </location>
</feature>
<name>A0A0D3GKQ5_9ORYZ</name>
<evidence type="ECO:0000313" key="3">
    <source>
        <dbReference type="Proteomes" id="UP000026960"/>
    </source>
</evidence>
<feature type="compositionally biased region" description="Low complexity" evidence="1">
    <location>
        <begin position="150"/>
        <end position="162"/>
    </location>
</feature>
<protein>
    <submittedName>
        <fullName evidence="2">Uncharacterized protein</fullName>
    </submittedName>
</protein>
<feature type="compositionally biased region" description="Polar residues" evidence="1">
    <location>
        <begin position="88"/>
        <end position="97"/>
    </location>
</feature>
<reference evidence="2" key="2">
    <citation type="submission" date="2015-03" db="UniProtKB">
        <authorList>
            <consortium name="EnsemblPlants"/>
        </authorList>
    </citation>
    <scope>IDENTIFICATION</scope>
</reference>
<accession>A0A0D3GKQ5</accession>
<keyword evidence="3" id="KW-1185">Reference proteome</keyword>
<dbReference type="PaxDb" id="65489-OBART06G27110.1"/>
<evidence type="ECO:0000313" key="2">
    <source>
        <dbReference type="EnsemblPlants" id="OBART06G27110.1"/>
    </source>
</evidence>
<proteinExistence type="predicted"/>
<feature type="region of interest" description="Disordered" evidence="1">
    <location>
        <begin position="136"/>
        <end position="207"/>
    </location>
</feature>
<evidence type="ECO:0000256" key="1">
    <source>
        <dbReference type="SAM" id="MobiDB-lite"/>
    </source>
</evidence>
<dbReference type="AlphaFoldDB" id="A0A0D3GKQ5"/>
<feature type="compositionally biased region" description="Pro residues" evidence="1">
    <location>
        <begin position="138"/>
        <end position="149"/>
    </location>
</feature>
<feature type="compositionally biased region" description="Low complexity" evidence="1">
    <location>
        <begin position="58"/>
        <end position="71"/>
    </location>
</feature>
<sequence length="227" mass="23100">MPTRGGGCQQDSGERMPAASVGEGERGDRRDIAGGEKAQGMSHKEVAAAAVAGGGKAAGAEGSSSAGDSGRAPPPQAPCRGRRLPTTILRSAPSSSLMPPPRATLDLPRPVRPRTFTTSPVAFVLDSSRCVGLGSPPMATPPLSPPLSPLPSAQSAASPLTSYSARRRYHNPGVQNHGGCPRGAAAGERGSGQGERGQRDGRSGMCALVRRQSSTGCLAPICHRQPP</sequence>
<organism evidence="2">
    <name type="scientific">Oryza barthii</name>
    <dbReference type="NCBI Taxonomy" id="65489"/>
    <lineage>
        <taxon>Eukaryota</taxon>
        <taxon>Viridiplantae</taxon>
        <taxon>Streptophyta</taxon>
        <taxon>Embryophyta</taxon>
        <taxon>Tracheophyta</taxon>
        <taxon>Spermatophyta</taxon>
        <taxon>Magnoliopsida</taxon>
        <taxon>Liliopsida</taxon>
        <taxon>Poales</taxon>
        <taxon>Poaceae</taxon>
        <taxon>BOP clade</taxon>
        <taxon>Oryzoideae</taxon>
        <taxon>Oryzeae</taxon>
        <taxon>Oryzinae</taxon>
        <taxon>Oryza</taxon>
    </lineage>
</organism>
<feature type="region of interest" description="Disordered" evidence="1">
    <location>
        <begin position="1"/>
        <end position="114"/>
    </location>
</feature>
<dbReference type="EnsemblPlants" id="OBART06G27110.1">
    <property type="protein sequence ID" value="OBART06G27110.1"/>
    <property type="gene ID" value="OBART06G27110"/>
</dbReference>
<dbReference type="HOGENOM" id="CLU_1221342_0_0_1"/>